<gene>
    <name evidence="2" type="ORF">CLODIP_2_CD15698</name>
</gene>
<accession>A0A8S1D342</accession>
<sequence>MEDQQSCLSDHFTAVLIANVVLLVANGIVLAILGVSVYRRSTKQKKSMSLIAEKPTEEPFYEPVKYCTPNDVTYEVPKEINTPVPEPEYDYVSADKATTPAGPDYLPVIG</sequence>
<dbReference type="Proteomes" id="UP000494165">
    <property type="component" value="Unassembled WGS sequence"/>
</dbReference>
<keyword evidence="1" id="KW-0812">Transmembrane</keyword>
<evidence type="ECO:0000256" key="1">
    <source>
        <dbReference type="SAM" id="Phobius"/>
    </source>
</evidence>
<dbReference type="EMBL" id="CADEPI010000123">
    <property type="protein sequence ID" value="CAB3376077.1"/>
    <property type="molecule type" value="Genomic_DNA"/>
</dbReference>
<evidence type="ECO:0000313" key="3">
    <source>
        <dbReference type="Proteomes" id="UP000494165"/>
    </source>
</evidence>
<keyword evidence="1" id="KW-1133">Transmembrane helix</keyword>
<organism evidence="2 3">
    <name type="scientific">Cloeon dipterum</name>
    <dbReference type="NCBI Taxonomy" id="197152"/>
    <lineage>
        <taxon>Eukaryota</taxon>
        <taxon>Metazoa</taxon>
        <taxon>Ecdysozoa</taxon>
        <taxon>Arthropoda</taxon>
        <taxon>Hexapoda</taxon>
        <taxon>Insecta</taxon>
        <taxon>Pterygota</taxon>
        <taxon>Palaeoptera</taxon>
        <taxon>Ephemeroptera</taxon>
        <taxon>Pisciforma</taxon>
        <taxon>Baetidae</taxon>
        <taxon>Cloeon</taxon>
    </lineage>
</organism>
<keyword evidence="3" id="KW-1185">Reference proteome</keyword>
<feature type="transmembrane region" description="Helical" evidence="1">
    <location>
        <begin position="12"/>
        <end position="38"/>
    </location>
</feature>
<reference evidence="2 3" key="1">
    <citation type="submission" date="2020-04" db="EMBL/GenBank/DDBJ databases">
        <authorList>
            <person name="Alioto T."/>
            <person name="Alioto T."/>
            <person name="Gomez Garrido J."/>
        </authorList>
    </citation>
    <scope>NUCLEOTIDE SEQUENCE [LARGE SCALE GENOMIC DNA]</scope>
</reference>
<keyword evidence="1" id="KW-0472">Membrane</keyword>
<proteinExistence type="predicted"/>
<evidence type="ECO:0000313" key="2">
    <source>
        <dbReference type="EMBL" id="CAB3376077.1"/>
    </source>
</evidence>
<name>A0A8S1D342_9INSE</name>
<dbReference type="AlphaFoldDB" id="A0A8S1D342"/>
<protein>
    <submittedName>
        <fullName evidence="2">Uncharacterized protein</fullName>
    </submittedName>
</protein>
<comment type="caution">
    <text evidence="2">The sequence shown here is derived from an EMBL/GenBank/DDBJ whole genome shotgun (WGS) entry which is preliminary data.</text>
</comment>